<dbReference type="PANTHER" id="PTHR34219:SF3">
    <property type="entry name" value="BLL7967 PROTEIN"/>
    <property type="match status" value="1"/>
</dbReference>
<dbReference type="InterPro" id="IPR005625">
    <property type="entry name" value="PepSY-ass_TM"/>
</dbReference>
<organism evidence="2 3">
    <name type="scientific">Massilia eurypsychrophila</name>
    <dbReference type="NCBI Taxonomy" id="1485217"/>
    <lineage>
        <taxon>Bacteria</taxon>
        <taxon>Pseudomonadati</taxon>
        <taxon>Pseudomonadota</taxon>
        <taxon>Betaproteobacteria</taxon>
        <taxon>Burkholderiales</taxon>
        <taxon>Oxalobacteraceae</taxon>
        <taxon>Telluria group</taxon>
        <taxon>Massilia</taxon>
    </lineage>
</organism>
<dbReference type="Pfam" id="PF03929">
    <property type="entry name" value="PepSY_TM"/>
    <property type="match status" value="1"/>
</dbReference>
<gene>
    <name evidence="2" type="ORF">CR105_10880</name>
</gene>
<protein>
    <recommendedName>
        <fullName evidence="4">Peptidase</fullName>
    </recommendedName>
</protein>
<comment type="caution">
    <text evidence="2">The sequence shown here is derived from an EMBL/GenBank/DDBJ whole genome shotgun (WGS) entry which is preliminary data.</text>
</comment>
<dbReference type="RefSeq" id="WP_099788475.1">
    <property type="nucleotide sequence ID" value="NZ_JBHLYV010000032.1"/>
</dbReference>
<keyword evidence="1" id="KW-0812">Transmembrane</keyword>
<proteinExistence type="predicted"/>
<keyword evidence="1" id="KW-1133">Transmembrane helix</keyword>
<feature type="transmembrane region" description="Helical" evidence="1">
    <location>
        <begin position="213"/>
        <end position="232"/>
    </location>
</feature>
<dbReference type="EMBL" id="PDOC01000005">
    <property type="protein sequence ID" value="PIL44971.1"/>
    <property type="molecule type" value="Genomic_DNA"/>
</dbReference>
<evidence type="ECO:0000313" key="2">
    <source>
        <dbReference type="EMBL" id="PIL44971.1"/>
    </source>
</evidence>
<name>A0A2G8TFY8_9BURK</name>
<dbReference type="Proteomes" id="UP000230390">
    <property type="component" value="Unassembled WGS sequence"/>
</dbReference>
<sequence length="389" mass="42413">MKNFALALHLWTGLVFGTVLVVLGLTGSALSWMHELDVLFNPDLLHVAPPPGMRTGDPFRFDPALIESVGDALVRDSRYGKPSTLEMPARAGDVFVASYRLPPGRGRAPWVQSVTRQVMMDPSTLRVTGERNWGQFGMSRPLLMPTLFHIHRYMVAGETGKVTIAVTGVALVLTVLTGMILWWPRLIGSAIWNAVTVRHGGSWPRFSFRLHRAGGFFAAPVLLVSALSGIYFNMPDWVTAVVGVISPVTPNPKLMNQSSGSGEGASVAGAVIAAQAKFPDGRISRVSFPVKTGQPFEIRVRQPGELRQGPGATRISVDSGNAIVLRVIDPERARGGDKFLSWLFPLHTGEAFGLGGRIFISLFGFMPLAFFMTGLVIWVKLRRKKIFGK</sequence>
<dbReference type="OrthoDB" id="7238323at2"/>
<accession>A0A2G8TFY8</accession>
<evidence type="ECO:0000256" key="1">
    <source>
        <dbReference type="SAM" id="Phobius"/>
    </source>
</evidence>
<feature type="transmembrane region" description="Helical" evidence="1">
    <location>
        <begin position="162"/>
        <end position="183"/>
    </location>
</feature>
<dbReference type="AlphaFoldDB" id="A0A2G8TFY8"/>
<keyword evidence="3" id="KW-1185">Reference proteome</keyword>
<reference evidence="2 3" key="1">
    <citation type="submission" date="2017-10" db="EMBL/GenBank/DDBJ databases">
        <title>Massilia psychrophilum sp. nov., a novel purple-pigmented bacterium isolated from Tianshan glacier, Xinjiang Municipality, China.</title>
        <authorList>
            <person name="Wang H."/>
        </authorList>
    </citation>
    <scope>NUCLEOTIDE SEQUENCE [LARGE SCALE GENOMIC DNA]</scope>
    <source>
        <strain evidence="2 3">JCM 30074</strain>
    </source>
</reference>
<keyword evidence="1" id="KW-0472">Membrane</keyword>
<evidence type="ECO:0000313" key="3">
    <source>
        <dbReference type="Proteomes" id="UP000230390"/>
    </source>
</evidence>
<feature type="transmembrane region" description="Helical" evidence="1">
    <location>
        <begin position="358"/>
        <end position="379"/>
    </location>
</feature>
<dbReference type="PANTHER" id="PTHR34219">
    <property type="entry name" value="IRON-REGULATED INNER MEMBRANE PROTEIN-RELATED"/>
    <property type="match status" value="1"/>
</dbReference>
<evidence type="ECO:0008006" key="4">
    <source>
        <dbReference type="Google" id="ProtNLM"/>
    </source>
</evidence>